<dbReference type="Gene3D" id="3.30.1540.10">
    <property type="entry name" value="formyl-coa transferase, domain 3"/>
    <property type="match status" value="1"/>
</dbReference>
<dbReference type="EMBL" id="CP065662">
    <property type="protein sequence ID" value="QPS01821.1"/>
    <property type="molecule type" value="Genomic_DNA"/>
</dbReference>
<evidence type="ECO:0000256" key="2">
    <source>
        <dbReference type="ARBA" id="ARBA00022679"/>
    </source>
</evidence>
<comment type="similarity">
    <text evidence="1">Belongs to the CoA-transferase III family.</text>
</comment>
<evidence type="ECO:0000313" key="3">
    <source>
        <dbReference type="EMBL" id="MCY3052972.1"/>
    </source>
</evidence>
<dbReference type="KEGG" id="aun:AWM73_08275"/>
<keyword evidence="2 4" id="KW-0808">Transferase</keyword>
<evidence type="ECO:0000256" key="1">
    <source>
        <dbReference type="ARBA" id="ARBA00008383"/>
    </source>
</evidence>
<dbReference type="InterPro" id="IPR050509">
    <property type="entry name" value="CoA-transferase_III"/>
</dbReference>
<dbReference type="Gene3D" id="3.40.50.10540">
    <property type="entry name" value="Crotonobetainyl-coa:carnitine coa-transferase, domain 1"/>
    <property type="match status" value="1"/>
</dbReference>
<dbReference type="RefSeq" id="WP_060778904.1">
    <property type="nucleotide sequence ID" value="NZ_CAJHLF010000004.1"/>
</dbReference>
<accession>A0A0X8FFQ6</accession>
<dbReference type="EMBL" id="JAOTML010000002">
    <property type="protein sequence ID" value="MCY3052972.1"/>
    <property type="molecule type" value="Genomic_DNA"/>
</dbReference>
<dbReference type="Pfam" id="PF02515">
    <property type="entry name" value="CoA_transf_3"/>
    <property type="match status" value="1"/>
</dbReference>
<dbReference type="GO" id="GO:0016740">
    <property type="term" value="F:transferase activity"/>
    <property type="evidence" value="ECO:0007669"/>
    <property type="project" value="UniProtKB-KW"/>
</dbReference>
<dbReference type="Proteomes" id="UP001069145">
    <property type="component" value="Unassembled WGS sequence"/>
</dbReference>
<proteinExistence type="inferred from homology"/>
<dbReference type="InterPro" id="IPR023606">
    <property type="entry name" value="CoA-Trfase_III_dom_1_sf"/>
</dbReference>
<dbReference type="AlphaFoldDB" id="A0A0X8FFQ6"/>
<protein>
    <submittedName>
        <fullName evidence="4">CoA transferase</fullName>
    </submittedName>
</protein>
<organism evidence="4 5">
    <name type="scientific">Aerococcus urinae</name>
    <dbReference type="NCBI Taxonomy" id="1376"/>
    <lineage>
        <taxon>Bacteria</taxon>
        <taxon>Bacillati</taxon>
        <taxon>Bacillota</taxon>
        <taxon>Bacilli</taxon>
        <taxon>Lactobacillales</taxon>
        <taxon>Aerococcaceae</taxon>
        <taxon>Aerococcus</taxon>
    </lineage>
</organism>
<evidence type="ECO:0000313" key="5">
    <source>
        <dbReference type="Proteomes" id="UP000594771"/>
    </source>
</evidence>
<name>A0A0X8FFQ6_9LACT</name>
<sequence length="417" mass="46040">MTETRKDLIPEYGPLHGVRILGLGSIVAMPHAGNLLADLGAEFIQIERPGMGDSLRMLAPFSKKTKVSNGWMQDARNRLSITLESNLNNEDAKAVFLDLIKEVDIFMDNMVWLKKLGIDDDEMLEANPKLVICHISGFGQEAFGGEEGVSGRASFDMIGQAYGGFLNLNGEPDGAPMVVKPYLNDYVSALNATYGVLAAYIHAQKTGKGQVVDVAQYEAMARILCDTFVTYTENGEDKERTGNKTTAFQPYGLFFDKNGEYVVVGAFGRNVYNRFLEAVGFDKEYFAYEVAGNGVEAVMSERGQELDQKIKEWCSQRTAKEIEDTLNAHRVPASKVNKASDALNSEHFKARNNFVTYTDQTSGEEVTAFGVVPHMSETPGKVWRGAPAMGQDNELVYGELLGYSEEKIEELKEKGLI</sequence>
<reference evidence="4 5" key="1">
    <citation type="submission" date="2020-12" db="EMBL/GenBank/DDBJ databases">
        <title>FDA dAtabase for Regulatory Grade micrObial Sequences (FDA-ARGOS): Supporting development and validation of Infectious Disease Dx tests.</title>
        <authorList>
            <person name="Sproer C."/>
            <person name="Gronow S."/>
            <person name="Severitt S."/>
            <person name="Schroder I."/>
            <person name="Tallon L."/>
            <person name="Sadzewicz L."/>
            <person name="Zhao X."/>
            <person name="Boylan J."/>
            <person name="Ott S."/>
            <person name="Bowen H."/>
            <person name="Vavikolanu K."/>
            <person name="Mehta A."/>
            <person name="Aluvathingal J."/>
            <person name="Nadendla S."/>
            <person name="Lowell S."/>
            <person name="Myers T."/>
            <person name="Yan Y."/>
            <person name="Sichtig H."/>
        </authorList>
    </citation>
    <scope>NUCLEOTIDE SEQUENCE [LARGE SCALE GENOMIC DNA]</scope>
    <source>
        <strain evidence="4 5">FDAARGOS_911</strain>
    </source>
</reference>
<evidence type="ECO:0000313" key="4">
    <source>
        <dbReference type="EMBL" id="QPS01821.1"/>
    </source>
</evidence>
<gene>
    <name evidence="4" type="ORF">I6G68_01735</name>
    <name evidence="3" type="ORF">ODY43_03125</name>
</gene>
<keyword evidence="6" id="KW-1185">Reference proteome</keyword>
<reference evidence="3" key="2">
    <citation type="submission" date="2022-09" db="EMBL/GenBank/DDBJ databases">
        <title>Aerococcus urinae taxonomy study.</title>
        <authorList>
            <person name="Christensen J."/>
            <person name="Senneby E."/>
        </authorList>
    </citation>
    <scope>NUCLEOTIDE SEQUENCE</scope>
    <source>
        <strain evidence="3">NLD-066-U95</strain>
    </source>
</reference>
<dbReference type="OrthoDB" id="9797653at2"/>
<dbReference type="GeneID" id="35767493"/>
<dbReference type="PANTHER" id="PTHR48228">
    <property type="entry name" value="SUCCINYL-COA--D-CITRAMALATE COA-TRANSFERASE"/>
    <property type="match status" value="1"/>
</dbReference>
<dbReference type="Proteomes" id="UP000594771">
    <property type="component" value="Chromosome"/>
</dbReference>
<dbReference type="SUPFAM" id="SSF89796">
    <property type="entry name" value="CoA-transferase family III (CaiB/BaiF)"/>
    <property type="match status" value="1"/>
</dbReference>
<evidence type="ECO:0000313" key="6">
    <source>
        <dbReference type="Proteomes" id="UP001069145"/>
    </source>
</evidence>
<dbReference type="InterPro" id="IPR044855">
    <property type="entry name" value="CoA-Trfase_III_dom3_sf"/>
</dbReference>
<dbReference type="PANTHER" id="PTHR48228:SF6">
    <property type="entry name" value="L-CARNITINE COA-TRANSFERASE"/>
    <property type="match status" value="1"/>
</dbReference>
<dbReference type="InterPro" id="IPR003673">
    <property type="entry name" value="CoA-Trfase_fam_III"/>
</dbReference>